<evidence type="ECO:0000256" key="1">
    <source>
        <dbReference type="ARBA" id="ARBA00008553"/>
    </source>
</evidence>
<dbReference type="EMBL" id="MFEO01000002">
    <property type="protein sequence ID" value="OGE91252.1"/>
    <property type="molecule type" value="Genomic_DNA"/>
</dbReference>
<evidence type="ECO:0000259" key="8">
    <source>
        <dbReference type="Pfam" id="PF00673"/>
    </source>
</evidence>
<dbReference type="Gene3D" id="3.30.1440.10">
    <property type="match status" value="1"/>
</dbReference>
<evidence type="ECO:0000256" key="4">
    <source>
        <dbReference type="ARBA" id="ARBA00035245"/>
    </source>
</evidence>
<evidence type="ECO:0000256" key="2">
    <source>
        <dbReference type="ARBA" id="ARBA00022980"/>
    </source>
</evidence>
<keyword evidence="5" id="KW-0699">rRNA-binding</keyword>
<dbReference type="GO" id="GO:0006412">
    <property type="term" value="P:translation"/>
    <property type="evidence" value="ECO:0007669"/>
    <property type="project" value="UniProtKB-UniRule"/>
</dbReference>
<dbReference type="PANTHER" id="PTHR11994">
    <property type="entry name" value="60S RIBOSOMAL PROTEIN L11-RELATED"/>
    <property type="match status" value="1"/>
</dbReference>
<dbReference type="InterPro" id="IPR031309">
    <property type="entry name" value="Ribosomal_uL5_C"/>
</dbReference>
<dbReference type="AlphaFoldDB" id="A0A1F5PNL2"/>
<proteinExistence type="inferred from homology"/>
<dbReference type="NCBIfam" id="NF000585">
    <property type="entry name" value="PRK00010.1"/>
    <property type="match status" value="1"/>
</dbReference>
<dbReference type="SUPFAM" id="SSF55282">
    <property type="entry name" value="RL5-like"/>
    <property type="match status" value="1"/>
</dbReference>
<dbReference type="InterPro" id="IPR022803">
    <property type="entry name" value="Ribosomal_uL5_dom_sf"/>
</dbReference>
<keyword evidence="3 5" id="KW-0687">Ribonucleoprotein</keyword>
<gene>
    <name evidence="5" type="primary">rplE</name>
    <name evidence="9" type="ORF">A2722_01485</name>
</gene>
<evidence type="ECO:0000256" key="6">
    <source>
        <dbReference type="RuleBase" id="RU003930"/>
    </source>
</evidence>
<dbReference type="GO" id="GO:0000049">
    <property type="term" value="F:tRNA binding"/>
    <property type="evidence" value="ECO:0007669"/>
    <property type="project" value="UniProtKB-UniRule"/>
</dbReference>
<sequence length="180" mass="20000">MATSFQKKLTTTIMPKLQKDLQLGNTLSLPKLQKVVVSAGIRSDIKDPKLIDTFARDIAAITGQAPVKTRSHKSISSFKIRQGQVIGLMVTLRGKRMYEFVDKLINVALPRVRDFRGLDPKGFDRSGNYSIGFRDQLSFPEISAESVTASFGLQVTLVVDAQNQMQAKQFIYALGLPIKQ</sequence>
<feature type="domain" description="Large ribosomal subunit protein uL5 C-terminal" evidence="8">
    <location>
        <begin position="86"/>
        <end position="177"/>
    </location>
</feature>
<evidence type="ECO:0000313" key="10">
    <source>
        <dbReference type="Proteomes" id="UP000178377"/>
    </source>
</evidence>
<dbReference type="HAMAP" id="MF_01333_B">
    <property type="entry name" value="Ribosomal_uL5_B"/>
    <property type="match status" value="1"/>
</dbReference>
<dbReference type="InterPro" id="IPR020930">
    <property type="entry name" value="Ribosomal_uL5_bac-type"/>
</dbReference>
<keyword evidence="5" id="KW-0820">tRNA-binding</keyword>
<accession>A0A1F5PNL2</accession>
<evidence type="ECO:0000313" key="9">
    <source>
        <dbReference type="EMBL" id="OGE91252.1"/>
    </source>
</evidence>
<evidence type="ECO:0000256" key="3">
    <source>
        <dbReference type="ARBA" id="ARBA00023274"/>
    </source>
</evidence>
<dbReference type="InterPro" id="IPR020929">
    <property type="entry name" value="Ribosomal_uL5_CS"/>
</dbReference>
<dbReference type="PROSITE" id="PS00358">
    <property type="entry name" value="RIBOSOMAL_L5"/>
    <property type="match status" value="1"/>
</dbReference>
<reference evidence="9 10" key="1">
    <citation type="journal article" date="2016" name="Nat. Commun.">
        <title>Thousands of microbial genomes shed light on interconnected biogeochemical processes in an aquifer system.</title>
        <authorList>
            <person name="Anantharaman K."/>
            <person name="Brown C.T."/>
            <person name="Hug L.A."/>
            <person name="Sharon I."/>
            <person name="Castelle C.J."/>
            <person name="Probst A.J."/>
            <person name="Thomas B.C."/>
            <person name="Singh A."/>
            <person name="Wilkins M.J."/>
            <person name="Karaoz U."/>
            <person name="Brodie E.L."/>
            <person name="Williams K.H."/>
            <person name="Hubbard S.S."/>
            <person name="Banfield J.F."/>
        </authorList>
    </citation>
    <scope>NUCLEOTIDE SEQUENCE [LARGE SCALE GENOMIC DNA]</scope>
</reference>
<keyword evidence="2 5" id="KW-0689">Ribosomal protein</keyword>
<feature type="domain" description="Large ribosomal subunit protein uL5 N-terminal" evidence="7">
    <location>
        <begin position="25"/>
        <end position="81"/>
    </location>
</feature>
<keyword evidence="5" id="KW-0694">RNA-binding</keyword>
<dbReference type="GO" id="GO:0019843">
    <property type="term" value="F:rRNA binding"/>
    <property type="evidence" value="ECO:0007669"/>
    <property type="project" value="UniProtKB-UniRule"/>
</dbReference>
<protein>
    <recommendedName>
        <fullName evidence="4 5">Large ribosomal subunit protein uL5</fullName>
    </recommendedName>
</protein>
<comment type="function">
    <text evidence="5">This is 1 of the proteins that bind and probably mediate the attachment of the 5S RNA into the large ribosomal subunit, where it forms part of the central protuberance. In the 70S ribosome it contacts protein S13 of the 30S subunit (bridge B1b), connecting the 2 subunits; this bridge is implicated in subunit movement. Contacts the P site tRNA; the 5S rRNA and some of its associated proteins might help stabilize positioning of ribosome-bound tRNAs.</text>
</comment>
<dbReference type="GO" id="GO:0005840">
    <property type="term" value="C:ribosome"/>
    <property type="evidence" value="ECO:0007669"/>
    <property type="project" value="UniProtKB-KW"/>
</dbReference>
<comment type="caution">
    <text evidence="9">The sequence shown here is derived from an EMBL/GenBank/DDBJ whole genome shotgun (WGS) entry which is preliminary data.</text>
</comment>
<dbReference type="Pfam" id="PF00673">
    <property type="entry name" value="Ribosomal_L5_C"/>
    <property type="match status" value="1"/>
</dbReference>
<dbReference type="FunFam" id="3.30.1440.10:FF:000001">
    <property type="entry name" value="50S ribosomal protein L5"/>
    <property type="match status" value="1"/>
</dbReference>
<comment type="similarity">
    <text evidence="1 5 6">Belongs to the universal ribosomal protein uL5 family.</text>
</comment>
<evidence type="ECO:0000259" key="7">
    <source>
        <dbReference type="Pfam" id="PF00281"/>
    </source>
</evidence>
<evidence type="ECO:0000256" key="5">
    <source>
        <dbReference type="HAMAP-Rule" id="MF_01333"/>
    </source>
</evidence>
<dbReference type="Pfam" id="PF00281">
    <property type="entry name" value="Ribosomal_L5"/>
    <property type="match status" value="1"/>
</dbReference>
<comment type="subunit">
    <text evidence="5">Part of the 50S ribosomal subunit; part of the 5S rRNA/L5/L18/L25 subcomplex. Contacts the 5S rRNA and the P site tRNA. Forms a bridge to the 30S subunit in the 70S ribosome.</text>
</comment>
<dbReference type="InterPro" id="IPR031310">
    <property type="entry name" value="Ribosomal_uL5_N"/>
</dbReference>
<organism evidence="9 10">
    <name type="scientific">Candidatus Doudnabacteria bacterium RIFCSPHIGHO2_01_FULL_50_11</name>
    <dbReference type="NCBI Taxonomy" id="1817828"/>
    <lineage>
        <taxon>Bacteria</taxon>
        <taxon>Candidatus Doudnaibacteriota</taxon>
    </lineage>
</organism>
<name>A0A1F5PNL2_9BACT</name>
<dbReference type="STRING" id="1817828.A2722_01485"/>
<dbReference type="Proteomes" id="UP000178377">
    <property type="component" value="Unassembled WGS sequence"/>
</dbReference>
<dbReference type="GO" id="GO:0003735">
    <property type="term" value="F:structural constituent of ribosome"/>
    <property type="evidence" value="ECO:0007669"/>
    <property type="project" value="InterPro"/>
</dbReference>
<dbReference type="GO" id="GO:1990904">
    <property type="term" value="C:ribonucleoprotein complex"/>
    <property type="evidence" value="ECO:0007669"/>
    <property type="project" value="UniProtKB-KW"/>
</dbReference>
<dbReference type="InterPro" id="IPR002132">
    <property type="entry name" value="Ribosomal_uL5"/>
</dbReference>
<dbReference type="PIRSF" id="PIRSF002161">
    <property type="entry name" value="Ribosomal_L5"/>
    <property type="match status" value="1"/>
</dbReference>